<dbReference type="Pfam" id="PF02073">
    <property type="entry name" value="Peptidase_M29"/>
    <property type="match status" value="1"/>
</dbReference>
<gene>
    <name evidence="11" type="ORF">HIV01_015950</name>
</gene>
<organism evidence="11 12">
    <name type="scientific">Lysobacter arenosi</name>
    <dbReference type="NCBI Taxonomy" id="2795387"/>
    <lineage>
        <taxon>Bacteria</taxon>
        <taxon>Pseudomonadati</taxon>
        <taxon>Pseudomonadota</taxon>
        <taxon>Gammaproteobacteria</taxon>
        <taxon>Lysobacterales</taxon>
        <taxon>Lysobacteraceae</taxon>
        <taxon>Lysobacter</taxon>
    </lineage>
</organism>
<dbReference type="InterPro" id="IPR000787">
    <property type="entry name" value="Peptidase_M29"/>
</dbReference>
<dbReference type="PANTHER" id="PTHR34448">
    <property type="entry name" value="AMINOPEPTIDASE"/>
    <property type="match status" value="1"/>
</dbReference>
<proteinExistence type="inferred from homology"/>
<dbReference type="SUPFAM" id="SSF144052">
    <property type="entry name" value="Thermophilic metalloprotease-like"/>
    <property type="match status" value="1"/>
</dbReference>
<feature type="signal peptide" evidence="10">
    <location>
        <begin position="1"/>
        <end position="19"/>
    </location>
</feature>
<dbReference type="GO" id="GO:0004177">
    <property type="term" value="F:aminopeptidase activity"/>
    <property type="evidence" value="ECO:0007669"/>
    <property type="project" value="UniProtKB-KW"/>
</dbReference>
<feature type="chain" id="PRO_5046091384" evidence="10">
    <location>
        <begin position="20"/>
        <end position="426"/>
    </location>
</feature>
<evidence type="ECO:0000256" key="3">
    <source>
        <dbReference type="ARBA" id="ARBA00001947"/>
    </source>
</evidence>
<keyword evidence="12" id="KW-1185">Reference proteome</keyword>
<comment type="similarity">
    <text evidence="4">Belongs to the peptidase M29 family.</text>
</comment>
<comment type="cofactor">
    <cofactor evidence="2">
        <name>Mg(2+)</name>
        <dbReference type="ChEBI" id="CHEBI:18420"/>
    </cofactor>
</comment>
<name>A0ABX7R947_9GAMM</name>
<keyword evidence="5 11" id="KW-0031">Aminopeptidase</keyword>
<evidence type="ECO:0000256" key="8">
    <source>
        <dbReference type="ARBA" id="ARBA00022801"/>
    </source>
</evidence>
<comment type="cofactor">
    <cofactor evidence="3">
        <name>Zn(2+)</name>
        <dbReference type="ChEBI" id="CHEBI:29105"/>
    </cofactor>
</comment>
<evidence type="ECO:0000256" key="10">
    <source>
        <dbReference type="SAM" id="SignalP"/>
    </source>
</evidence>
<keyword evidence="6" id="KW-0645">Protease</keyword>
<dbReference type="Proteomes" id="UP000663400">
    <property type="component" value="Chromosome"/>
</dbReference>
<reference evidence="11 12" key="1">
    <citation type="submission" date="2021-02" db="EMBL/GenBank/DDBJ databases">
        <title>Lysobacter arenosi sp. nov., isolated from soil of gangwondo yeongwol, south Korea.</title>
        <authorList>
            <person name="Kim K.R."/>
            <person name="Kim K.H."/>
            <person name="Jeon C.O."/>
        </authorList>
    </citation>
    <scope>NUCLEOTIDE SEQUENCE [LARGE SCALE GENOMIC DNA]</scope>
    <source>
        <strain evidence="11 12">R7</strain>
    </source>
</reference>
<evidence type="ECO:0000256" key="6">
    <source>
        <dbReference type="ARBA" id="ARBA00022670"/>
    </source>
</evidence>
<dbReference type="RefSeq" id="WP_200608967.1">
    <property type="nucleotide sequence ID" value="NZ_CP071517.1"/>
</dbReference>
<evidence type="ECO:0000313" key="11">
    <source>
        <dbReference type="EMBL" id="QSX74647.1"/>
    </source>
</evidence>
<keyword evidence="10" id="KW-0732">Signal</keyword>
<sequence length="426" mass="44636">MNRSLVAAALAVAVCTALAACQKQPAEGAAAPATPATAATAATPATAAVAAVPKPSATELEQLAERLVTQSAAVKEGEVVLISGRSQDAELIENIAVQVRKLGAFPLVTYGSDRMSRRMFFDVSDKYDSQTDKLGLELADIADVAIGLNNGTSENLFEGADPKRMAARGKSDEAVSQAFLNEGVRIVEVGNNLYPTPWRAERYGMTEAQLADAFWKGLNIDYAQLQTRGEQIKAAIAAGNELHITNPNGTDLKLQVKDRRVLVSDGIISPDDQKAGGPSLAAFLPAGEVYTTPVPGTAAGKVVHTRTYFRGKPIDNLTLTIADGKITSMTGDGPGYGDFKAEYDAVEDPRKDQFAFVDFGINPNVTLPANSTVGTWVPAGAVTVGTGSNTWAGGDNSVPYGVIAFLPGSTVTLDGKPIVEKGVLKL</sequence>
<evidence type="ECO:0000256" key="1">
    <source>
        <dbReference type="ARBA" id="ARBA00001941"/>
    </source>
</evidence>
<dbReference type="InterPro" id="IPR052170">
    <property type="entry name" value="M29_Exopeptidase"/>
</dbReference>
<evidence type="ECO:0000313" key="12">
    <source>
        <dbReference type="Proteomes" id="UP000663400"/>
    </source>
</evidence>
<dbReference type="PROSITE" id="PS51257">
    <property type="entry name" value="PROKAR_LIPOPROTEIN"/>
    <property type="match status" value="1"/>
</dbReference>
<dbReference type="EMBL" id="CP071517">
    <property type="protein sequence ID" value="QSX74647.1"/>
    <property type="molecule type" value="Genomic_DNA"/>
</dbReference>
<evidence type="ECO:0000256" key="4">
    <source>
        <dbReference type="ARBA" id="ARBA00008236"/>
    </source>
</evidence>
<keyword evidence="9" id="KW-0482">Metalloprotease</keyword>
<accession>A0ABX7R947</accession>
<evidence type="ECO:0000256" key="2">
    <source>
        <dbReference type="ARBA" id="ARBA00001946"/>
    </source>
</evidence>
<evidence type="ECO:0000256" key="7">
    <source>
        <dbReference type="ARBA" id="ARBA00022723"/>
    </source>
</evidence>
<dbReference type="Gene3D" id="3.40.1830.10">
    <property type="entry name" value="Thermophilic metalloprotease (M29)"/>
    <property type="match status" value="1"/>
</dbReference>
<dbReference type="InterPro" id="IPR035097">
    <property type="entry name" value="M29_N-terminal"/>
</dbReference>
<dbReference type="PANTHER" id="PTHR34448:SF1">
    <property type="entry name" value="BLL6088 PROTEIN"/>
    <property type="match status" value="1"/>
</dbReference>
<evidence type="ECO:0000256" key="9">
    <source>
        <dbReference type="ARBA" id="ARBA00023049"/>
    </source>
</evidence>
<keyword evidence="8" id="KW-0378">Hydrolase</keyword>
<comment type="cofactor">
    <cofactor evidence="1">
        <name>Co(2+)</name>
        <dbReference type="ChEBI" id="CHEBI:48828"/>
    </cofactor>
</comment>
<protein>
    <submittedName>
        <fullName evidence="11">Aminopeptidase</fullName>
    </submittedName>
</protein>
<keyword evidence="7" id="KW-0479">Metal-binding</keyword>
<evidence type="ECO:0000256" key="5">
    <source>
        <dbReference type="ARBA" id="ARBA00022438"/>
    </source>
</evidence>